<feature type="domain" description="RRM" evidence="5">
    <location>
        <begin position="20"/>
        <end position="98"/>
    </location>
</feature>
<dbReference type="InterPro" id="IPR000504">
    <property type="entry name" value="RRM_dom"/>
</dbReference>
<evidence type="ECO:0000313" key="6">
    <source>
        <dbReference type="EMBL" id="KAK9293141.1"/>
    </source>
</evidence>
<dbReference type="Pfam" id="PF00076">
    <property type="entry name" value="RRM_1"/>
    <property type="match status" value="1"/>
</dbReference>
<dbReference type="GO" id="GO:0003723">
    <property type="term" value="F:RNA binding"/>
    <property type="evidence" value="ECO:0007669"/>
    <property type="project" value="UniProtKB-UniRule"/>
</dbReference>
<organism evidence="6 7">
    <name type="scientific">Liquidambar formosana</name>
    <name type="common">Formosan gum</name>
    <dbReference type="NCBI Taxonomy" id="63359"/>
    <lineage>
        <taxon>Eukaryota</taxon>
        <taxon>Viridiplantae</taxon>
        <taxon>Streptophyta</taxon>
        <taxon>Embryophyta</taxon>
        <taxon>Tracheophyta</taxon>
        <taxon>Spermatophyta</taxon>
        <taxon>Magnoliopsida</taxon>
        <taxon>eudicotyledons</taxon>
        <taxon>Gunneridae</taxon>
        <taxon>Pentapetalae</taxon>
        <taxon>Saxifragales</taxon>
        <taxon>Altingiaceae</taxon>
        <taxon>Liquidambar</taxon>
    </lineage>
</organism>
<keyword evidence="7" id="KW-1185">Reference proteome</keyword>
<gene>
    <name evidence="6" type="ORF">L1049_021127</name>
</gene>
<dbReference type="InterPro" id="IPR012677">
    <property type="entry name" value="Nucleotide-bd_a/b_plait_sf"/>
</dbReference>
<accession>A0AAP0X6P5</accession>
<evidence type="ECO:0000256" key="2">
    <source>
        <dbReference type="ARBA" id="ARBA00022728"/>
    </source>
</evidence>
<dbReference type="GO" id="GO:0008380">
    <property type="term" value="P:RNA splicing"/>
    <property type="evidence" value="ECO:0007669"/>
    <property type="project" value="UniProtKB-KW"/>
</dbReference>
<dbReference type="InterPro" id="IPR050907">
    <property type="entry name" value="SRSF"/>
</dbReference>
<protein>
    <recommendedName>
        <fullName evidence="5">RRM domain-containing protein</fullName>
    </recommendedName>
</protein>
<evidence type="ECO:0000256" key="4">
    <source>
        <dbReference type="PROSITE-ProRule" id="PRU00176"/>
    </source>
</evidence>
<evidence type="ECO:0000313" key="7">
    <source>
        <dbReference type="Proteomes" id="UP001415857"/>
    </source>
</evidence>
<dbReference type="EMBL" id="JBBPBK010000001">
    <property type="protein sequence ID" value="KAK9293141.1"/>
    <property type="molecule type" value="Genomic_DNA"/>
</dbReference>
<comment type="caution">
    <text evidence="6">The sequence shown here is derived from an EMBL/GenBank/DDBJ whole genome shotgun (WGS) entry which is preliminary data.</text>
</comment>
<evidence type="ECO:0000256" key="3">
    <source>
        <dbReference type="ARBA" id="ARBA00023187"/>
    </source>
</evidence>
<dbReference type="PANTHER" id="PTHR23147">
    <property type="entry name" value="SERINE/ARGININE RICH SPLICING FACTOR"/>
    <property type="match status" value="1"/>
</dbReference>
<dbReference type="SUPFAM" id="SSF54928">
    <property type="entry name" value="RNA-binding domain, RBD"/>
    <property type="match status" value="1"/>
</dbReference>
<dbReference type="CDD" id="cd00590">
    <property type="entry name" value="RRM_SF"/>
    <property type="match status" value="1"/>
</dbReference>
<dbReference type="GO" id="GO:0006397">
    <property type="term" value="P:mRNA processing"/>
    <property type="evidence" value="ECO:0007669"/>
    <property type="project" value="UniProtKB-KW"/>
</dbReference>
<keyword evidence="3" id="KW-0508">mRNA splicing</keyword>
<evidence type="ECO:0000256" key="1">
    <source>
        <dbReference type="ARBA" id="ARBA00022664"/>
    </source>
</evidence>
<dbReference type="SMART" id="SM00360">
    <property type="entry name" value="RRM"/>
    <property type="match status" value="1"/>
</dbReference>
<sequence length="187" mass="21536">MASSRGGGYGRFAGRGRDEVLVFVDNLPIDMNPKWLRRIFNWFGRVTDVFIPKKVRAGVGTRFAFVRFERRSEAMSAVRRCNGAFMGRFRMAVKLASYERNKGVLRKEWRVKQIKEIEVEKDRQREHSQRDGADAEHIDKDQVKVNGVRLVNEEDRGQGGSRTYAEVVKGVLVGNKYPIILDDIEED</sequence>
<dbReference type="AlphaFoldDB" id="A0AAP0X6P5"/>
<name>A0AAP0X6P5_LIQFO</name>
<proteinExistence type="predicted"/>
<keyword evidence="4" id="KW-0694">RNA-binding</keyword>
<keyword evidence="2" id="KW-0747">Spliceosome</keyword>
<evidence type="ECO:0000259" key="5">
    <source>
        <dbReference type="PROSITE" id="PS50102"/>
    </source>
</evidence>
<dbReference type="Gene3D" id="3.30.70.330">
    <property type="match status" value="1"/>
</dbReference>
<dbReference type="InterPro" id="IPR035979">
    <property type="entry name" value="RBD_domain_sf"/>
</dbReference>
<dbReference type="PROSITE" id="PS50102">
    <property type="entry name" value="RRM"/>
    <property type="match status" value="1"/>
</dbReference>
<dbReference type="GO" id="GO:0005681">
    <property type="term" value="C:spliceosomal complex"/>
    <property type="evidence" value="ECO:0007669"/>
    <property type="project" value="UniProtKB-KW"/>
</dbReference>
<keyword evidence="1" id="KW-0507">mRNA processing</keyword>
<reference evidence="6 7" key="1">
    <citation type="journal article" date="2024" name="Plant J.">
        <title>Genome sequences and population genomics reveal climatic adaptation and genomic divergence between two closely related sweetgum species.</title>
        <authorList>
            <person name="Xu W.Q."/>
            <person name="Ren C.Q."/>
            <person name="Zhang X.Y."/>
            <person name="Comes H.P."/>
            <person name="Liu X.H."/>
            <person name="Li Y.G."/>
            <person name="Kettle C.J."/>
            <person name="Jalonen R."/>
            <person name="Gaisberger H."/>
            <person name="Ma Y.Z."/>
            <person name="Qiu Y.X."/>
        </authorList>
    </citation>
    <scope>NUCLEOTIDE SEQUENCE [LARGE SCALE GENOMIC DNA]</scope>
    <source>
        <strain evidence="6">Hangzhou</strain>
    </source>
</reference>
<dbReference type="Proteomes" id="UP001415857">
    <property type="component" value="Unassembled WGS sequence"/>
</dbReference>